<proteinExistence type="predicted"/>
<dbReference type="Pfam" id="PF02687">
    <property type="entry name" value="FtsX"/>
    <property type="match status" value="2"/>
</dbReference>
<dbReference type="OrthoDB" id="5292592at2"/>
<dbReference type="AlphaFoldDB" id="A0A420WWZ1"/>
<evidence type="ECO:0000256" key="4">
    <source>
        <dbReference type="ARBA" id="ARBA00022989"/>
    </source>
</evidence>
<keyword evidence="3 6" id="KW-0812">Transmembrane</keyword>
<dbReference type="InterPro" id="IPR025857">
    <property type="entry name" value="MacB_PCD"/>
</dbReference>
<accession>A0A420WWZ1</accession>
<comment type="caution">
    <text evidence="9">The sequence shown here is derived from an EMBL/GenBank/DDBJ whole genome shotgun (WGS) entry which is preliminary data.</text>
</comment>
<feature type="domain" description="MacB-like periplasmic core" evidence="8">
    <location>
        <begin position="19"/>
        <end position="220"/>
    </location>
</feature>
<feature type="transmembrane region" description="Helical" evidence="6">
    <location>
        <begin position="752"/>
        <end position="775"/>
    </location>
</feature>
<evidence type="ECO:0000256" key="5">
    <source>
        <dbReference type="ARBA" id="ARBA00023136"/>
    </source>
</evidence>
<feature type="domain" description="ABC3 transporter permease C-terminal" evidence="7">
    <location>
        <begin position="704"/>
        <end position="816"/>
    </location>
</feature>
<evidence type="ECO:0000313" key="9">
    <source>
        <dbReference type="EMBL" id="RKR04259.1"/>
    </source>
</evidence>
<evidence type="ECO:0000259" key="8">
    <source>
        <dbReference type="Pfam" id="PF12704"/>
    </source>
</evidence>
<dbReference type="InterPro" id="IPR003838">
    <property type="entry name" value="ABC3_permease_C"/>
</dbReference>
<feature type="transmembrane region" description="Helical" evidence="6">
    <location>
        <begin position="700"/>
        <end position="720"/>
    </location>
</feature>
<evidence type="ECO:0000259" key="7">
    <source>
        <dbReference type="Pfam" id="PF02687"/>
    </source>
</evidence>
<feature type="transmembrane region" description="Helical" evidence="6">
    <location>
        <begin position="409"/>
        <end position="439"/>
    </location>
</feature>
<dbReference type="RefSeq" id="WP_121172437.1">
    <property type="nucleotide sequence ID" value="NZ_RBIN01000004.1"/>
</dbReference>
<dbReference type="PANTHER" id="PTHR30287">
    <property type="entry name" value="MEMBRANE COMPONENT OF PREDICTED ABC SUPERFAMILY METABOLITE UPTAKE TRANSPORTER"/>
    <property type="match status" value="1"/>
</dbReference>
<dbReference type="InterPro" id="IPR038766">
    <property type="entry name" value="Membrane_comp_ABC_pdt"/>
</dbReference>
<dbReference type="Proteomes" id="UP000281975">
    <property type="component" value="Unassembled WGS sequence"/>
</dbReference>
<sequence>MNTLAMAWRGLRRDLRALLLALTLAVAASTMIGFFLDRVDHAMSRQAGQLLGGDLVLVKGSAFEPGISETLEEAGMRVTTQLTTASMASHGDRFQLASLKAVNPGYPLYGAVRIDRGQGGTAAEGLPEQGSVWIEQRLGQALDVSLGDRITLGDRRFTVSAWVVQEPDQDVGLANFNPRVMLSGHELAATHLIQPGSRATYRMLARGTPAQLAALDDQLEQWRDRGIRVMDVREDRPRIGRALERSQKYLSLAGLAAVLLAGVAVAMATRRYVDRHLDTAALMRCFGARQRQLARLFATQLALLALLAALGGAVLGLIGQWALLALLTRLLPLELPPPGPVPLLLGVLTALAVLIGFAGPTLLRLRQVSALKVLRRELDPLPAAGWLLVAVASLVFGALLWLYSGDLRLSLGLLLGGLVALAVLWWVARALLTALLALTPHLPVNVRLGGRQLARRRSSSLGQILAFAVTFALMALITLVRSDLITQWQDQLPADAPNQFAINIQPSQRDGFVTAIDRLTDQRSQAYPIVRGRLVTINGETARDAVPEKERNDGKLQRETNLTWSAEPPADNPIVSGEWFGDGAGERTPPPISVERGFAEDLGLALDDRLTFDVAGREVTGRIASLREVNWESFRPNFFVIFPPGALEGFSHTYITSFYLDDRAQQQLGSVIQRFPSVSLLDIDAILGQVRSLLGQVAQAIELILGLVLLAGIAVLYAALTASRPARAHEGALLRVFGAGNRQLARTQASEFVLLGLASGLLGAALTEGLAAVLYAGWLDLAPRWHLWLWLVLPPGGALLIGSIGYLLSRPLRRQAPMASLQLLGEA</sequence>
<dbReference type="EMBL" id="RBIN01000004">
    <property type="protein sequence ID" value="RKR04259.1"/>
    <property type="molecule type" value="Genomic_DNA"/>
</dbReference>
<dbReference type="PANTHER" id="PTHR30287:SF1">
    <property type="entry name" value="INNER MEMBRANE PROTEIN"/>
    <property type="match status" value="1"/>
</dbReference>
<dbReference type="Pfam" id="PF12704">
    <property type="entry name" value="MacB_PCD"/>
    <property type="match status" value="1"/>
</dbReference>
<protein>
    <submittedName>
        <fullName evidence="9">Putative ABC transport system permease protein</fullName>
    </submittedName>
</protein>
<evidence type="ECO:0000256" key="3">
    <source>
        <dbReference type="ARBA" id="ARBA00022692"/>
    </source>
</evidence>
<evidence type="ECO:0000256" key="2">
    <source>
        <dbReference type="ARBA" id="ARBA00022475"/>
    </source>
</evidence>
<gene>
    <name evidence="9" type="ORF">C7446_1463</name>
</gene>
<feature type="transmembrane region" description="Helical" evidence="6">
    <location>
        <begin position="301"/>
        <end position="323"/>
    </location>
</feature>
<feature type="transmembrane region" description="Helical" evidence="6">
    <location>
        <begin position="787"/>
        <end position="808"/>
    </location>
</feature>
<keyword evidence="10" id="KW-1185">Reference proteome</keyword>
<reference evidence="9 10" key="1">
    <citation type="submission" date="2018-10" db="EMBL/GenBank/DDBJ databases">
        <title>Genomic Encyclopedia of Type Strains, Phase IV (KMG-IV): sequencing the most valuable type-strain genomes for metagenomic binning, comparative biology and taxonomic classification.</title>
        <authorList>
            <person name="Goeker M."/>
        </authorList>
    </citation>
    <scope>NUCLEOTIDE SEQUENCE [LARGE SCALE GENOMIC DNA]</scope>
    <source>
        <strain evidence="9 10">DSM 23229</strain>
    </source>
</reference>
<feature type="transmembrane region" description="Helical" evidence="6">
    <location>
        <begin position="343"/>
        <end position="363"/>
    </location>
</feature>
<evidence type="ECO:0000256" key="1">
    <source>
        <dbReference type="ARBA" id="ARBA00004651"/>
    </source>
</evidence>
<keyword evidence="4 6" id="KW-1133">Transmembrane helix</keyword>
<feature type="transmembrane region" description="Helical" evidence="6">
    <location>
        <begin position="384"/>
        <end position="403"/>
    </location>
</feature>
<feature type="transmembrane region" description="Helical" evidence="6">
    <location>
        <begin position="460"/>
        <end position="480"/>
    </location>
</feature>
<dbReference type="GO" id="GO:0005886">
    <property type="term" value="C:plasma membrane"/>
    <property type="evidence" value="ECO:0007669"/>
    <property type="project" value="UniProtKB-SubCell"/>
</dbReference>
<feature type="transmembrane region" description="Helical" evidence="6">
    <location>
        <begin position="249"/>
        <end position="268"/>
    </location>
</feature>
<keyword evidence="5 6" id="KW-0472">Membrane</keyword>
<name>A0A420WWZ1_9GAMM</name>
<comment type="subcellular location">
    <subcellularLocation>
        <location evidence="1">Cell membrane</location>
        <topology evidence="1">Multi-pass membrane protein</topology>
    </subcellularLocation>
</comment>
<organism evidence="9 10">
    <name type="scientific">Kushneria sinocarnis</name>
    <dbReference type="NCBI Taxonomy" id="595502"/>
    <lineage>
        <taxon>Bacteria</taxon>
        <taxon>Pseudomonadati</taxon>
        <taxon>Pseudomonadota</taxon>
        <taxon>Gammaproteobacteria</taxon>
        <taxon>Oceanospirillales</taxon>
        <taxon>Halomonadaceae</taxon>
        <taxon>Kushneria</taxon>
    </lineage>
</organism>
<feature type="domain" description="ABC3 transporter permease C-terminal" evidence="7">
    <location>
        <begin position="253"/>
        <end position="366"/>
    </location>
</feature>
<evidence type="ECO:0000313" key="10">
    <source>
        <dbReference type="Proteomes" id="UP000281975"/>
    </source>
</evidence>
<keyword evidence="2" id="KW-1003">Cell membrane</keyword>
<evidence type="ECO:0000256" key="6">
    <source>
        <dbReference type="SAM" id="Phobius"/>
    </source>
</evidence>